<dbReference type="PANTHER" id="PTHR46066">
    <property type="entry name" value="CHITINASE DOMAIN-CONTAINING PROTEIN 1 FAMILY MEMBER"/>
    <property type="match status" value="1"/>
</dbReference>
<dbReference type="SUPFAM" id="SSF51445">
    <property type="entry name" value="(Trans)glycosidases"/>
    <property type="match status" value="1"/>
</dbReference>
<dbReference type="GO" id="GO:0008061">
    <property type="term" value="F:chitin binding"/>
    <property type="evidence" value="ECO:0007669"/>
    <property type="project" value="InterPro"/>
</dbReference>
<dbReference type="Gene3D" id="3.10.50.10">
    <property type="match status" value="1"/>
</dbReference>
<proteinExistence type="predicted"/>
<dbReference type="PROSITE" id="PS51910">
    <property type="entry name" value="GH18_2"/>
    <property type="match status" value="1"/>
</dbReference>
<dbReference type="InterPro" id="IPR017853">
    <property type="entry name" value="GH"/>
</dbReference>
<dbReference type="InterPro" id="IPR001223">
    <property type="entry name" value="Glyco_hydro18_cat"/>
</dbReference>
<evidence type="ECO:0000256" key="1">
    <source>
        <dbReference type="SAM" id="SignalP"/>
    </source>
</evidence>
<evidence type="ECO:0000259" key="2">
    <source>
        <dbReference type="PROSITE" id="PS51910"/>
    </source>
</evidence>
<dbReference type="InterPro" id="IPR029070">
    <property type="entry name" value="Chitinase_insertion_sf"/>
</dbReference>
<keyword evidence="1" id="KW-0732">Signal</keyword>
<name>A0A2T2XJK9_9FIRM</name>
<evidence type="ECO:0000313" key="3">
    <source>
        <dbReference type="EMBL" id="PSR34608.1"/>
    </source>
</evidence>
<protein>
    <submittedName>
        <fullName evidence="3">Glycoside hydrolase</fullName>
    </submittedName>
</protein>
<dbReference type="AlphaFoldDB" id="A0A2T2XJK9"/>
<feature type="domain" description="GH18" evidence="2">
    <location>
        <begin position="41"/>
        <end position="337"/>
    </location>
</feature>
<feature type="signal peptide" evidence="1">
    <location>
        <begin position="1"/>
        <end position="29"/>
    </location>
</feature>
<dbReference type="PROSITE" id="PS51257">
    <property type="entry name" value="PROKAR_LIPOPROTEIN"/>
    <property type="match status" value="1"/>
</dbReference>
<evidence type="ECO:0000313" key="4">
    <source>
        <dbReference type="Proteomes" id="UP000242972"/>
    </source>
</evidence>
<keyword evidence="3" id="KW-0378">Hydrolase</keyword>
<dbReference type="Pfam" id="PF00704">
    <property type="entry name" value="Glyco_hydro_18"/>
    <property type="match status" value="1"/>
</dbReference>
<dbReference type="PANTHER" id="PTHR46066:SF2">
    <property type="entry name" value="CHITINASE DOMAIN-CONTAINING PROTEIN 1"/>
    <property type="match status" value="1"/>
</dbReference>
<accession>A0A2T2XJK9</accession>
<dbReference type="Proteomes" id="UP000242972">
    <property type="component" value="Unassembled WGS sequence"/>
</dbReference>
<organism evidence="3 4">
    <name type="scientific">Sulfobacillus benefaciens</name>
    <dbReference type="NCBI Taxonomy" id="453960"/>
    <lineage>
        <taxon>Bacteria</taxon>
        <taxon>Bacillati</taxon>
        <taxon>Bacillota</taxon>
        <taxon>Clostridia</taxon>
        <taxon>Eubacteriales</taxon>
        <taxon>Clostridiales Family XVII. Incertae Sedis</taxon>
        <taxon>Sulfobacillus</taxon>
    </lineage>
</organism>
<comment type="caution">
    <text evidence="3">The sequence shown here is derived from an EMBL/GenBank/DDBJ whole genome shotgun (WGS) entry which is preliminary data.</text>
</comment>
<reference evidence="3 4" key="1">
    <citation type="journal article" date="2014" name="BMC Genomics">
        <title>Comparison of environmental and isolate Sulfobacillus genomes reveals diverse carbon, sulfur, nitrogen, and hydrogen metabolisms.</title>
        <authorList>
            <person name="Justice N.B."/>
            <person name="Norman A."/>
            <person name="Brown C.T."/>
            <person name="Singh A."/>
            <person name="Thomas B.C."/>
            <person name="Banfield J.F."/>
        </authorList>
    </citation>
    <scope>NUCLEOTIDE SEQUENCE [LARGE SCALE GENOMIC DNA]</scope>
    <source>
        <strain evidence="3">AMDSBA4</strain>
    </source>
</reference>
<feature type="chain" id="PRO_5015610412" evidence="1">
    <location>
        <begin position="30"/>
        <end position="337"/>
    </location>
</feature>
<dbReference type="EMBL" id="PXYW01000007">
    <property type="protein sequence ID" value="PSR34608.1"/>
    <property type="molecule type" value="Genomic_DNA"/>
</dbReference>
<gene>
    <name evidence="3" type="ORF">C7B46_03995</name>
</gene>
<dbReference type="Gene3D" id="3.20.20.80">
    <property type="entry name" value="Glycosidases"/>
    <property type="match status" value="1"/>
</dbReference>
<sequence>MSHGVRKKLWGTVVALAVSATGCGFNAHAAKNESSSSSNKLQVVGFWANDASAGLAAIYQYPHAISQFSPFWYSVDSLGGLTSHVNSTILSQVQKEHIPIVPLVNDATGTQAFLPDPLTRIRAARAIADMVGKMHFQGVNIDFEPPHTHLSSDLTAFAIDLRDFLPRNDVITMDVVPHSGGAYDYSKLAPEINQFILMSYDEHDDGSLEGPVAAMPWVSNIVTRMLSSVPASKIILGIPVYGYSWPVGSTVATTIPYNAVTPIMNQNAKWSTLYQETYARYTTANGPTIAWWESLQGMSQKIALAKKDHLAGVALWHVGYANKSVTQLLLSQIGRQP</sequence>
<dbReference type="GO" id="GO:0005975">
    <property type="term" value="P:carbohydrate metabolic process"/>
    <property type="evidence" value="ECO:0007669"/>
    <property type="project" value="InterPro"/>
</dbReference>
<dbReference type="InterPro" id="IPR011583">
    <property type="entry name" value="Chitinase_II/V-like_cat"/>
</dbReference>
<dbReference type="GO" id="GO:0016787">
    <property type="term" value="F:hydrolase activity"/>
    <property type="evidence" value="ECO:0007669"/>
    <property type="project" value="UniProtKB-KW"/>
</dbReference>
<dbReference type="SMART" id="SM00636">
    <property type="entry name" value="Glyco_18"/>
    <property type="match status" value="1"/>
</dbReference>